<evidence type="ECO:0000313" key="1">
    <source>
        <dbReference type="EMBL" id="ATZ31447.1"/>
    </source>
</evidence>
<sequence>MIRIAKIPLKCVEFFEKAINDTTNRRLPQERHLRLKRLMAR</sequence>
<accession>A0A2H4TPG4</accession>
<name>A0A2H4TPG4_ECOLX</name>
<gene>
    <name evidence="1" type="ORF">CV83915_01091</name>
</gene>
<proteinExistence type="predicted"/>
<protein>
    <submittedName>
        <fullName evidence="1">Uncharacterized protein</fullName>
    </submittedName>
</protein>
<dbReference type="AlphaFoldDB" id="A0A2H4TPG4"/>
<dbReference type="Proteomes" id="UP000236551">
    <property type="component" value="Chromosome"/>
</dbReference>
<evidence type="ECO:0000313" key="2">
    <source>
        <dbReference type="Proteomes" id="UP000236551"/>
    </source>
</evidence>
<dbReference type="EMBL" id="CP024978">
    <property type="protein sequence ID" value="ATZ31447.1"/>
    <property type="molecule type" value="Genomic_DNA"/>
</dbReference>
<reference evidence="1 2" key="1">
    <citation type="submission" date="2017-11" db="EMBL/GenBank/DDBJ databases">
        <title>Escherichia coli CV839-15 Genome sequencing and assembly.</title>
        <authorList>
            <person name="Li Z."/>
            <person name="Song N."/>
            <person name="Li W."/>
            <person name="Philip H.R."/>
            <person name="Bu Z."/>
            <person name="Siguo L."/>
        </authorList>
    </citation>
    <scope>NUCLEOTIDE SEQUENCE [LARGE SCALE GENOMIC DNA]</scope>
    <source>
        <strain evidence="1 2">CV839-15</strain>
    </source>
</reference>
<organism evidence="1 2">
    <name type="scientific">Escherichia coli</name>
    <dbReference type="NCBI Taxonomy" id="562"/>
    <lineage>
        <taxon>Bacteria</taxon>
        <taxon>Pseudomonadati</taxon>
        <taxon>Pseudomonadota</taxon>
        <taxon>Gammaproteobacteria</taxon>
        <taxon>Enterobacterales</taxon>
        <taxon>Enterobacteriaceae</taxon>
        <taxon>Escherichia</taxon>
    </lineage>
</organism>